<proteinExistence type="predicted"/>
<feature type="region of interest" description="Disordered" evidence="1">
    <location>
        <begin position="118"/>
        <end position="155"/>
    </location>
</feature>
<organism evidence="2 3">
    <name type="scientific">Glycomyces tritici</name>
    <dbReference type="NCBI Taxonomy" id="2665176"/>
    <lineage>
        <taxon>Bacteria</taxon>
        <taxon>Bacillati</taxon>
        <taxon>Actinomycetota</taxon>
        <taxon>Actinomycetes</taxon>
        <taxon>Glycomycetales</taxon>
        <taxon>Glycomycetaceae</taxon>
        <taxon>Glycomyces</taxon>
    </lineage>
</organism>
<evidence type="ECO:0000256" key="1">
    <source>
        <dbReference type="SAM" id="MobiDB-lite"/>
    </source>
</evidence>
<accession>A0ABT7YWU9</accession>
<gene>
    <name evidence="2" type="ORF">QWI33_25545</name>
</gene>
<dbReference type="Proteomes" id="UP001171902">
    <property type="component" value="Unassembled WGS sequence"/>
</dbReference>
<evidence type="ECO:0000313" key="2">
    <source>
        <dbReference type="EMBL" id="MDN3243112.1"/>
    </source>
</evidence>
<comment type="caution">
    <text evidence="2">The sequence shown here is derived from an EMBL/GenBank/DDBJ whole genome shotgun (WGS) entry which is preliminary data.</text>
</comment>
<reference evidence="2" key="1">
    <citation type="submission" date="2023-06" db="EMBL/GenBank/DDBJ databases">
        <title>Gycomyces niveus sp.nov., a novel actinomycete isolated from soil in Shouguang.</title>
        <authorList>
            <person name="Yang X."/>
            <person name="Zhao J."/>
        </authorList>
    </citation>
    <scope>NUCLEOTIDE SEQUENCE</scope>
    <source>
        <strain evidence="2">NEAU C2</strain>
    </source>
</reference>
<sequence length="155" mass="16864">MTQKTTPLRRTTAALARTAAACSLAGLAVAAFAVPAQAAGDVPNPFLPPYASVRITGGDVDNRDFSVRITGRDQSVRITGEDLRKIDPDNREFSVRITGPTTPDNRDFSVRITGFDLDNRDMSVDPDNNIQGERPSAFTPPYRQLPTEAADNRDM</sequence>
<name>A0ABT7YWU9_9ACTN</name>
<evidence type="ECO:0000313" key="3">
    <source>
        <dbReference type="Proteomes" id="UP001171902"/>
    </source>
</evidence>
<dbReference type="RefSeq" id="WP_289959671.1">
    <property type="nucleotide sequence ID" value="NZ_JAUEMJ010000011.1"/>
</dbReference>
<dbReference type="EMBL" id="JAUEMJ010000011">
    <property type="protein sequence ID" value="MDN3243112.1"/>
    <property type="molecule type" value="Genomic_DNA"/>
</dbReference>
<keyword evidence="3" id="KW-1185">Reference proteome</keyword>
<protein>
    <submittedName>
        <fullName evidence="2">Uncharacterized protein</fullName>
    </submittedName>
</protein>